<evidence type="ECO:0000313" key="1">
    <source>
        <dbReference type="EMBL" id="MFC7182631.1"/>
    </source>
</evidence>
<dbReference type="RefSeq" id="WP_345704301.1">
    <property type="nucleotide sequence ID" value="NZ_BAABKV010000001.1"/>
</dbReference>
<reference evidence="2" key="1">
    <citation type="journal article" date="2019" name="Int. J. Syst. Evol. Microbiol.">
        <title>The Global Catalogue of Microorganisms (GCM) 10K type strain sequencing project: providing services to taxonomists for standard genome sequencing and annotation.</title>
        <authorList>
            <consortium name="The Broad Institute Genomics Platform"/>
            <consortium name="The Broad Institute Genome Sequencing Center for Infectious Disease"/>
            <person name="Wu L."/>
            <person name="Ma J."/>
        </authorList>
    </citation>
    <scope>NUCLEOTIDE SEQUENCE [LARGE SCALE GENOMIC DNA]</scope>
    <source>
        <strain evidence="2">CGMCC 1.12859</strain>
    </source>
</reference>
<sequence length="136" mass="14121">MWPRHCSPCSPNSTGATRAAALNFLARQAWRARDSDDRFGAARVWWRITGDADTAVDVLVPELAPLRAGVADPLVLPVVRLLGAIGGPAAAAVPVLTAARAAGRRYGGDIVRDEEFCLAVDTAVGSIVGDTVAGTS</sequence>
<protein>
    <submittedName>
        <fullName evidence="1">Uncharacterized protein</fullName>
    </submittedName>
</protein>
<accession>A0ABW2FZE0</accession>
<dbReference type="EMBL" id="JBHTAJ010000050">
    <property type="protein sequence ID" value="MFC7182631.1"/>
    <property type="molecule type" value="Genomic_DNA"/>
</dbReference>
<evidence type="ECO:0000313" key="2">
    <source>
        <dbReference type="Proteomes" id="UP001596435"/>
    </source>
</evidence>
<dbReference type="Proteomes" id="UP001596435">
    <property type="component" value="Unassembled WGS sequence"/>
</dbReference>
<proteinExistence type="predicted"/>
<organism evidence="1 2">
    <name type="scientific">Kitasatospora paranensis</name>
    <dbReference type="NCBI Taxonomy" id="258053"/>
    <lineage>
        <taxon>Bacteria</taxon>
        <taxon>Bacillati</taxon>
        <taxon>Actinomycetota</taxon>
        <taxon>Actinomycetes</taxon>
        <taxon>Kitasatosporales</taxon>
        <taxon>Streptomycetaceae</taxon>
        <taxon>Kitasatospora</taxon>
    </lineage>
</organism>
<gene>
    <name evidence="1" type="ORF">ACFQMG_24075</name>
</gene>
<keyword evidence="2" id="KW-1185">Reference proteome</keyword>
<comment type="caution">
    <text evidence="1">The sequence shown here is derived from an EMBL/GenBank/DDBJ whole genome shotgun (WGS) entry which is preliminary data.</text>
</comment>
<name>A0ABW2FZE0_9ACTN</name>